<reference evidence="3 4" key="1">
    <citation type="submission" date="2015-12" db="EMBL/GenBank/DDBJ databases">
        <title>Draft genome of the nematode, Onchocerca flexuosa.</title>
        <authorList>
            <person name="Mitreva M."/>
        </authorList>
    </citation>
    <scope>NUCLEOTIDE SEQUENCE [LARGE SCALE GENOMIC DNA]</scope>
    <source>
        <strain evidence="3">Red Deer</strain>
    </source>
</reference>
<dbReference type="EMBL" id="KZ269993">
    <property type="protein sequence ID" value="OZC09461.1"/>
    <property type="molecule type" value="Genomic_DNA"/>
</dbReference>
<sequence>MKDWKTMITSTFIEDSVIDQRSLTNMEITGHERSYFDTMPTQLKSSASARMMRNCGMRTLKASDATIIQTESIIQKSAKFQTDMPSQKKAADIQKILRFNSAMNSLSFLMDGTHPTWIIRRHHPVQNDNTTNNPEPKVETSKPVKIGNWITANAERVEANRKLFQQQISSKSPAISATFKETIEEYERMIGGMLQQRVQNANSHNENAAKVMIKDGASPRAAKEQQRQSETRRILGYSEHRCRSLERETSGPTHIKLDQYDGQIQEESAAKEQTKLNNPQIRKKMPDDEFRQTSCQTAIVLNVVEGRPASISPSSITETISLKTATMNRENIGEKAISKSVDLKNRKAAEFDLSKNTFRNRQIGQTETRSEENSSKGSIIIRTEKKSLANSMPPKFQLERAMPMEITANVVLNVKQTPILTQLSHKEEKEEDEHDLFEEECQPEWVTSSFRLGSIRRRKNEKNVAMQRIQKEIELEKQRYSEMMKMRQSDKITLY</sequence>
<accession>A0A238BVV0</accession>
<protein>
    <submittedName>
        <fullName evidence="3">Uncharacterized protein</fullName>
    </submittedName>
</protein>
<organism evidence="3 4">
    <name type="scientific">Onchocerca flexuosa</name>
    <dbReference type="NCBI Taxonomy" id="387005"/>
    <lineage>
        <taxon>Eukaryota</taxon>
        <taxon>Metazoa</taxon>
        <taxon>Ecdysozoa</taxon>
        <taxon>Nematoda</taxon>
        <taxon>Chromadorea</taxon>
        <taxon>Rhabditida</taxon>
        <taxon>Spirurina</taxon>
        <taxon>Spiruromorpha</taxon>
        <taxon>Filarioidea</taxon>
        <taxon>Onchocercidae</taxon>
        <taxon>Onchocerca</taxon>
    </lineage>
</organism>
<keyword evidence="4" id="KW-1185">Reference proteome</keyword>
<evidence type="ECO:0000256" key="2">
    <source>
        <dbReference type="SAM" id="MobiDB-lite"/>
    </source>
</evidence>
<evidence type="ECO:0000313" key="4">
    <source>
        <dbReference type="Proteomes" id="UP000242913"/>
    </source>
</evidence>
<evidence type="ECO:0000313" key="3">
    <source>
        <dbReference type="EMBL" id="OZC09461.1"/>
    </source>
</evidence>
<feature type="region of interest" description="Disordered" evidence="2">
    <location>
        <begin position="360"/>
        <end position="386"/>
    </location>
</feature>
<keyword evidence="1" id="KW-0175">Coiled coil</keyword>
<dbReference type="Proteomes" id="UP000242913">
    <property type="component" value="Unassembled WGS sequence"/>
</dbReference>
<gene>
    <name evidence="3" type="ORF">X798_03418</name>
</gene>
<dbReference type="OrthoDB" id="5869838at2759"/>
<name>A0A238BVV0_9BILA</name>
<dbReference type="AlphaFoldDB" id="A0A238BVV0"/>
<evidence type="ECO:0000256" key="1">
    <source>
        <dbReference type="SAM" id="Coils"/>
    </source>
</evidence>
<proteinExistence type="predicted"/>
<feature type="coiled-coil region" evidence="1">
    <location>
        <begin position="420"/>
        <end position="486"/>
    </location>
</feature>